<keyword evidence="1" id="KW-0472">Membrane</keyword>
<evidence type="ECO:0000313" key="4">
    <source>
        <dbReference type="EMBL" id="XDS51199.1"/>
    </source>
</evidence>
<accession>A0AB39UFZ6</accession>
<organism evidence="3">
    <name type="scientific">Bifidobacterium fermentum</name>
    <dbReference type="NCBI Taxonomy" id="3059035"/>
    <lineage>
        <taxon>Bacteria</taxon>
        <taxon>Bacillati</taxon>
        <taxon>Actinomycetota</taxon>
        <taxon>Actinomycetes</taxon>
        <taxon>Bifidobacteriales</taxon>
        <taxon>Bifidobacteriaceae</taxon>
        <taxon>Bifidobacterium</taxon>
    </lineage>
</organism>
<evidence type="ECO:0000313" key="2">
    <source>
        <dbReference type="EMBL" id="XDS47166.1"/>
    </source>
</evidence>
<dbReference type="EMBL" id="CP129683">
    <property type="protein sequence ID" value="XDS51199.1"/>
    <property type="molecule type" value="Genomic_DNA"/>
</dbReference>
<proteinExistence type="predicted"/>
<name>A0AB39UFZ6_9BIFI</name>
<dbReference type="KEGG" id="bfk:QN062_03205"/>
<protein>
    <submittedName>
        <fullName evidence="3">Uncharacterized protein</fullName>
    </submittedName>
</protein>
<evidence type="ECO:0000256" key="1">
    <source>
        <dbReference type="SAM" id="Phobius"/>
    </source>
</evidence>
<dbReference type="EMBL" id="CP129675">
    <property type="protein sequence ID" value="XDS47166.1"/>
    <property type="molecule type" value="Genomic_DNA"/>
</dbReference>
<evidence type="ECO:0000313" key="3">
    <source>
        <dbReference type="EMBL" id="XDS48128.1"/>
    </source>
</evidence>
<reference evidence="3" key="1">
    <citation type="submission" date="2023-07" db="EMBL/GenBank/DDBJ databases">
        <title>Bifidobacterium aquikefiriaerophilum sp. nov. and Bifidobacterium eccum sp. nov., isolated from water kefir.</title>
        <authorList>
            <person name="Breselge S."/>
            <person name="Bellassi P."/>
            <person name="Barcenilla C."/>
            <person name="Alvarez-Ordonez A."/>
            <person name="Morelli L."/>
            <person name="Cotter P.D."/>
        </authorList>
    </citation>
    <scope>NUCLEOTIDE SEQUENCE</scope>
    <source>
        <strain evidence="4">WK012_4_13</strain>
        <strain evidence="3">WK013_4_14</strain>
        <strain evidence="2">WK048_4_13</strain>
    </source>
</reference>
<dbReference type="EMBL" id="CP129682">
    <property type="protein sequence ID" value="XDS48128.1"/>
    <property type="molecule type" value="Genomic_DNA"/>
</dbReference>
<feature type="transmembrane region" description="Helical" evidence="1">
    <location>
        <begin position="6"/>
        <end position="27"/>
    </location>
</feature>
<dbReference type="RefSeq" id="WP_369342161.1">
    <property type="nucleotide sequence ID" value="NZ_CP129675.1"/>
</dbReference>
<keyword evidence="1" id="KW-1133">Transmembrane helix</keyword>
<keyword evidence="1" id="KW-0812">Transmembrane</keyword>
<gene>
    <name evidence="4" type="ORF">QN062_03205</name>
    <name evidence="3" type="ORF">QN216_07215</name>
    <name evidence="2" type="ORF">QN217_03240</name>
</gene>
<dbReference type="AlphaFoldDB" id="A0AB39UFZ6"/>
<sequence length="168" mass="19770">MELKDALLLVIPIVSNGILIWVFQFMVSEKLNSEKEFEKLRQEIFSEYLSKIQCAITSMRNLYTAQGEAKANEAESRAELDNAVQSLRANVREIYYYFEDYKVVLGTNAYVASQHRVLQERFENWVINWEDSDTFMDFIHACEDMLHNIMDATLHRIYGSRRKRNANN</sequence>